<evidence type="ECO:0000313" key="5">
    <source>
        <dbReference type="Proteomes" id="UP001151760"/>
    </source>
</evidence>
<keyword evidence="4" id="KW-0378">Hydrolase</keyword>
<evidence type="ECO:0000259" key="3">
    <source>
        <dbReference type="Pfam" id="PF04504"/>
    </source>
</evidence>
<gene>
    <name evidence="4" type="ORF">Tco_1019587</name>
</gene>
<comment type="similarity">
    <text evidence="1">Belongs to the GeBP family.</text>
</comment>
<feature type="domain" description="Glabrous enhancer-binding protein-like DBD" evidence="3">
    <location>
        <begin position="74"/>
        <end position="169"/>
    </location>
</feature>
<accession>A0ABQ5FZX3</accession>
<name>A0ABQ5FZX3_9ASTR</name>
<dbReference type="EMBL" id="BQNB010017868">
    <property type="protein sequence ID" value="GJT68107.1"/>
    <property type="molecule type" value="Genomic_DNA"/>
</dbReference>
<evidence type="ECO:0000256" key="1">
    <source>
        <dbReference type="ARBA" id="ARBA00010820"/>
    </source>
</evidence>
<keyword evidence="5" id="KW-1185">Reference proteome</keyword>
<dbReference type="InterPro" id="IPR053932">
    <property type="entry name" value="GeBP-like_DBD"/>
</dbReference>
<reference evidence="4" key="2">
    <citation type="submission" date="2022-01" db="EMBL/GenBank/DDBJ databases">
        <authorList>
            <person name="Yamashiro T."/>
            <person name="Shiraishi A."/>
            <person name="Satake H."/>
            <person name="Nakayama K."/>
        </authorList>
    </citation>
    <scope>NUCLEOTIDE SEQUENCE</scope>
</reference>
<feature type="compositionally biased region" description="Low complexity" evidence="2">
    <location>
        <begin position="35"/>
        <end position="44"/>
    </location>
</feature>
<protein>
    <submittedName>
        <fullName evidence="4">Ulp1 protease family, C-terminal catalytic domain-containing protein</fullName>
    </submittedName>
</protein>
<proteinExistence type="inferred from homology"/>
<dbReference type="GO" id="GO:0008233">
    <property type="term" value="F:peptidase activity"/>
    <property type="evidence" value="ECO:0007669"/>
    <property type="project" value="UniProtKB-KW"/>
</dbReference>
<feature type="region of interest" description="Disordered" evidence="2">
    <location>
        <begin position="1"/>
        <end position="67"/>
    </location>
</feature>
<reference evidence="4" key="1">
    <citation type="journal article" date="2022" name="Int. J. Mol. Sci.">
        <title>Draft Genome of Tanacetum Coccineum: Genomic Comparison of Closely Related Tanacetum-Family Plants.</title>
        <authorList>
            <person name="Yamashiro T."/>
            <person name="Shiraishi A."/>
            <person name="Nakayama K."/>
            <person name="Satake H."/>
        </authorList>
    </citation>
    <scope>NUCLEOTIDE SEQUENCE</scope>
</reference>
<evidence type="ECO:0000256" key="2">
    <source>
        <dbReference type="SAM" id="MobiDB-lite"/>
    </source>
</evidence>
<dbReference type="GO" id="GO:0006508">
    <property type="term" value="P:proteolysis"/>
    <property type="evidence" value="ECO:0007669"/>
    <property type="project" value="UniProtKB-KW"/>
</dbReference>
<organism evidence="4 5">
    <name type="scientific">Tanacetum coccineum</name>
    <dbReference type="NCBI Taxonomy" id="301880"/>
    <lineage>
        <taxon>Eukaryota</taxon>
        <taxon>Viridiplantae</taxon>
        <taxon>Streptophyta</taxon>
        <taxon>Embryophyta</taxon>
        <taxon>Tracheophyta</taxon>
        <taxon>Spermatophyta</taxon>
        <taxon>Magnoliopsida</taxon>
        <taxon>eudicotyledons</taxon>
        <taxon>Gunneridae</taxon>
        <taxon>Pentapetalae</taxon>
        <taxon>asterids</taxon>
        <taxon>campanulids</taxon>
        <taxon>Asterales</taxon>
        <taxon>Asteraceae</taxon>
        <taxon>Asteroideae</taxon>
        <taxon>Anthemideae</taxon>
        <taxon>Anthemidinae</taxon>
        <taxon>Tanacetum</taxon>
    </lineage>
</organism>
<dbReference type="Pfam" id="PF04504">
    <property type="entry name" value="GeBP-like_DBD"/>
    <property type="match status" value="1"/>
</dbReference>
<feature type="compositionally biased region" description="Polar residues" evidence="2">
    <location>
        <begin position="1"/>
        <end position="19"/>
    </location>
</feature>
<comment type="caution">
    <text evidence="4">The sequence shown here is derived from an EMBL/GenBank/DDBJ whole genome shotgun (WGS) entry which is preliminary data.</text>
</comment>
<dbReference type="Proteomes" id="UP001151760">
    <property type="component" value="Unassembled WGS sequence"/>
</dbReference>
<sequence length="195" mass="22367">MKIVNSITMLSDSLKSQEPSEIEPPKADNKNTAPSAVSGESSSSPKDDTPLELPQPPIPQENNQENTASRTITVWSKEHEINVLRCILEYYKVDGVYPFVDNENMQKFYQEWIEWRGVYVDEDVFFNKMVELSERFHLHKQMVISGQNVVASMESNDLQIYQLSCLIWGKEDEDGDDDSDDDPVLTKFLNDVLED</sequence>
<keyword evidence="4" id="KW-0645">Protease</keyword>
<evidence type="ECO:0000313" key="4">
    <source>
        <dbReference type="EMBL" id="GJT68107.1"/>
    </source>
</evidence>